<protein>
    <submittedName>
        <fullName evidence="2">Uncharacterized protein</fullName>
    </submittedName>
</protein>
<gene>
    <name evidence="2" type="ORF">Pyn_25212</name>
</gene>
<sequence length="289" mass="31571">MEKQSDVEEFQDAIACALDEVSRRVEFGLACSCISKDVYSKLKTQIISNAGIREEASRRDGGDSSLSAASFEPAQLLAFYRWKGYSQLPEFNMLGGLLDDADILLLEKNHNGEATENVLPVIKDDDMMEKSKSTDNSSRKRKHISGDSTRPSKKEKSLSDVVAEKYLSTSTISSKKRKAVDSLAGDSAVKQWRSDSSTGPDSNSLQNKQAFRVGDRICRVASQLSGLSPILKNYNATSTEGAVQDKGKVKTVSEKAKTEKLAGGSTHLLMRCCLSSTWLPSIPWTNTAS</sequence>
<evidence type="ECO:0000256" key="1">
    <source>
        <dbReference type="SAM" id="MobiDB-lite"/>
    </source>
</evidence>
<dbReference type="PANTHER" id="PTHR42851">
    <property type="entry name" value="ALDOLASE-RELATED"/>
    <property type="match status" value="1"/>
</dbReference>
<feature type="compositionally biased region" description="Polar residues" evidence="1">
    <location>
        <begin position="194"/>
        <end position="206"/>
    </location>
</feature>
<feature type="region of interest" description="Disordered" evidence="1">
    <location>
        <begin position="178"/>
        <end position="206"/>
    </location>
</feature>
<dbReference type="AlphaFoldDB" id="A0A314UXZ1"/>
<name>A0A314UXZ1_PRUYE</name>
<proteinExistence type="predicted"/>
<organism evidence="2 3">
    <name type="scientific">Prunus yedoensis var. nudiflora</name>
    <dbReference type="NCBI Taxonomy" id="2094558"/>
    <lineage>
        <taxon>Eukaryota</taxon>
        <taxon>Viridiplantae</taxon>
        <taxon>Streptophyta</taxon>
        <taxon>Embryophyta</taxon>
        <taxon>Tracheophyta</taxon>
        <taxon>Spermatophyta</taxon>
        <taxon>Magnoliopsida</taxon>
        <taxon>eudicotyledons</taxon>
        <taxon>Gunneridae</taxon>
        <taxon>Pentapetalae</taxon>
        <taxon>rosids</taxon>
        <taxon>fabids</taxon>
        <taxon>Rosales</taxon>
        <taxon>Rosaceae</taxon>
        <taxon>Amygdaloideae</taxon>
        <taxon>Amygdaleae</taxon>
        <taxon>Prunus</taxon>
    </lineage>
</organism>
<evidence type="ECO:0000313" key="3">
    <source>
        <dbReference type="Proteomes" id="UP000250321"/>
    </source>
</evidence>
<feature type="region of interest" description="Disordered" evidence="1">
    <location>
        <begin position="117"/>
        <end position="160"/>
    </location>
</feature>
<accession>A0A314UXZ1</accession>
<dbReference type="PANTHER" id="PTHR42851:SF19">
    <property type="entry name" value="PWWP DOMAIN-CONTAINING PROTEIN 2-RELATED"/>
    <property type="match status" value="1"/>
</dbReference>
<dbReference type="OrthoDB" id="62853at2759"/>
<dbReference type="Proteomes" id="UP000250321">
    <property type="component" value="Unassembled WGS sequence"/>
</dbReference>
<reference evidence="2 3" key="1">
    <citation type="submission" date="2018-02" db="EMBL/GenBank/DDBJ databases">
        <title>Draft genome of wild Prunus yedoensis var. nudiflora.</title>
        <authorList>
            <person name="Baek S."/>
            <person name="Kim J.-H."/>
            <person name="Choi K."/>
            <person name="Kim G.-B."/>
            <person name="Cho A."/>
            <person name="Jang H."/>
            <person name="Shin C.-H."/>
            <person name="Yu H.-J."/>
            <person name="Mun J.-H."/>
        </authorList>
    </citation>
    <scope>NUCLEOTIDE SEQUENCE [LARGE SCALE GENOMIC DNA]</scope>
    <source>
        <strain evidence="3">cv. Jeju island</strain>
        <tissue evidence="2">Leaf</tissue>
    </source>
</reference>
<comment type="caution">
    <text evidence="2">The sequence shown here is derived from an EMBL/GenBank/DDBJ whole genome shotgun (WGS) entry which is preliminary data.</text>
</comment>
<dbReference type="STRING" id="2094558.A0A314UXZ1"/>
<evidence type="ECO:0000313" key="2">
    <source>
        <dbReference type="EMBL" id="PQM41706.1"/>
    </source>
</evidence>
<dbReference type="EMBL" id="PJQY01002928">
    <property type="protein sequence ID" value="PQM41706.1"/>
    <property type="molecule type" value="Genomic_DNA"/>
</dbReference>
<dbReference type="InterPro" id="IPR053063">
    <property type="entry name" value="PWWP_domain_containing_PDP"/>
</dbReference>
<keyword evidence="3" id="KW-1185">Reference proteome</keyword>
<feature type="compositionally biased region" description="Basic and acidic residues" evidence="1">
    <location>
        <begin position="122"/>
        <end position="133"/>
    </location>
</feature>